<keyword evidence="2 3" id="KW-0808">Transferase</keyword>
<evidence type="ECO:0000313" key="3">
    <source>
        <dbReference type="EMBL" id="TMQ57017.1"/>
    </source>
</evidence>
<dbReference type="CDD" id="cd04647">
    <property type="entry name" value="LbH_MAT_like"/>
    <property type="match status" value="1"/>
</dbReference>
<dbReference type="PANTHER" id="PTHR23416:SF23">
    <property type="entry name" value="ACETYLTRANSFERASE C18B11.09C-RELATED"/>
    <property type="match status" value="1"/>
</dbReference>
<keyword evidence="3" id="KW-0012">Acyltransferase</keyword>
<reference evidence="3 4" key="1">
    <citation type="journal article" date="2019" name="Nat. Microbiol.">
        <title>Mediterranean grassland soil C-N compound turnover is dependent on rainfall and depth, and is mediated by genomically divergent microorganisms.</title>
        <authorList>
            <person name="Diamond S."/>
            <person name="Andeer P.F."/>
            <person name="Li Z."/>
            <person name="Crits-Christoph A."/>
            <person name="Burstein D."/>
            <person name="Anantharaman K."/>
            <person name="Lane K.R."/>
            <person name="Thomas B.C."/>
            <person name="Pan C."/>
            <person name="Northen T.R."/>
            <person name="Banfield J.F."/>
        </authorList>
    </citation>
    <scope>NUCLEOTIDE SEQUENCE [LARGE SCALE GENOMIC DNA]</scope>
    <source>
        <strain evidence="3">WS_2</strain>
    </source>
</reference>
<dbReference type="SUPFAM" id="SSF51161">
    <property type="entry name" value="Trimeric LpxA-like enzymes"/>
    <property type="match status" value="1"/>
</dbReference>
<comment type="caution">
    <text evidence="3">The sequence shown here is derived from an EMBL/GenBank/DDBJ whole genome shotgun (WGS) entry which is preliminary data.</text>
</comment>
<organism evidence="3 4">
    <name type="scientific">Eiseniibacteriota bacterium</name>
    <dbReference type="NCBI Taxonomy" id="2212470"/>
    <lineage>
        <taxon>Bacteria</taxon>
        <taxon>Candidatus Eiseniibacteriota</taxon>
    </lineage>
</organism>
<evidence type="ECO:0000256" key="1">
    <source>
        <dbReference type="ARBA" id="ARBA00007274"/>
    </source>
</evidence>
<sequence length="166" mass="18152">MKITARAPRKEYERRIAPRSLFRILLQKLLHQWARGCIPAFLRLRLYRAMGVAIGGNVFVGLDTWLDDQFPELIEIEDDVTISFRVTVVVHDDARRMNAVIPGALDGTVAPVLLKRGCYLGACCIILPGVTVGERAVVGAGAVVTRDVPPGKIVLGVPARVVRDVG</sequence>
<dbReference type="EMBL" id="VBOS01000138">
    <property type="protein sequence ID" value="TMQ57017.1"/>
    <property type="molecule type" value="Genomic_DNA"/>
</dbReference>
<evidence type="ECO:0000256" key="2">
    <source>
        <dbReference type="ARBA" id="ARBA00022679"/>
    </source>
</evidence>
<dbReference type="InterPro" id="IPR001451">
    <property type="entry name" value="Hexapep"/>
</dbReference>
<comment type="similarity">
    <text evidence="1">Belongs to the transferase hexapeptide repeat family.</text>
</comment>
<dbReference type="GO" id="GO:0008374">
    <property type="term" value="F:O-acyltransferase activity"/>
    <property type="evidence" value="ECO:0007669"/>
    <property type="project" value="TreeGrafter"/>
</dbReference>
<dbReference type="Gene3D" id="2.160.10.10">
    <property type="entry name" value="Hexapeptide repeat proteins"/>
    <property type="match status" value="1"/>
</dbReference>
<protein>
    <submittedName>
        <fullName evidence="3">Acyltransferase</fullName>
    </submittedName>
</protein>
<evidence type="ECO:0000313" key="4">
    <source>
        <dbReference type="Proteomes" id="UP000317716"/>
    </source>
</evidence>
<dbReference type="Proteomes" id="UP000317716">
    <property type="component" value="Unassembled WGS sequence"/>
</dbReference>
<proteinExistence type="inferred from homology"/>
<dbReference type="AlphaFoldDB" id="A0A538T043"/>
<dbReference type="Pfam" id="PF00132">
    <property type="entry name" value="Hexapep"/>
    <property type="match status" value="1"/>
</dbReference>
<dbReference type="InterPro" id="IPR051159">
    <property type="entry name" value="Hexapeptide_acetyltransf"/>
</dbReference>
<name>A0A538T043_UNCEI</name>
<dbReference type="PANTHER" id="PTHR23416">
    <property type="entry name" value="SIALIC ACID SYNTHASE-RELATED"/>
    <property type="match status" value="1"/>
</dbReference>
<dbReference type="InterPro" id="IPR011004">
    <property type="entry name" value="Trimer_LpxA-like_sf"/>
</dbReference>
<gene>
    <name evidence="3" type="ORF">E6K72_04040</name>
</gene>
<accession>A0A538T043</accession>